<dbReference type="Pfam" id="PF19289">
    <property type="entry name" value="PmbA_TldD_3rd"/>
    <property type="match status" value="1"/>
</dbReference>
<dbReference type="RefSeq" id="WP_193807605.1">
    <property type="nucleotide sequence ID" value="NZ_CP087714.1"/>
</dbReference>
<dbReference type="InterPro" id="IPR002510">
    <property type="entry name" value="Metalloprtase-TldD/E_N"/>
</dbReference>
<organism evidence="4 5">
    <name type="scientific">Geoglobus acetivorans</name>
    <dbReference type="NCBI Taxonomy" id="565033"/>
    <lineage>
        <taxon>Archaea</taxon>
        <taxon>Methanobacteriati</taxon>
        <taxon>Methanobacteriota</taxon>
        <taxon>Archaeoglobi</taxon>
        <taxon>Archaeoglobales</taxon>
        <taxon>Archaeoglobaceae</taxon>
        <taxon>Geoglobus</taxon>
    </lineage>
</organism>
<feature type="domain" description="Metalloprotease TldD/E N-terminal" evidence="1">
    <location>
        <begin position="4"/>
        <end position="60"/>
    </location>
</feature>
<dbReference type="GeneID" id="90449034"/>
<sequence length="393" mass="43583">MDHWEIYVERTVSKYATIENSKIKEIGEKTSRGEAFRVIVDGRVAMVSGSKIDDGMKELAVKLARNSQEELKEFPEKENLPRVDIFDRKVEKIGSEEIHDLCEAITSIGNISSAQIEFEVTERRITNSSGVDYSEKESAVGIVVEAVFNGGSAYEYHSSRRLDFRPEDFAERALELARMDSQRARLESGKFTVTLSPIAVDQLLSHALYPAFYYENVKKGRSLLADRVGKNVFGELTVKDDPLIPYGMGSCSFDDEGVPAKSKTLVMNGVLEGFISDLKNSPENPTGNGFRDDYSAYPTTSPSNIILEYGEKGETDGIYVHSLIGAHTANFVSGDFSLELGNAYYGGRAVKGAMIYGNIYDLLSKISHFGREQRQVGVTLTPEIVFEGVEIKL</sequence>
<name>A0ABZ3H5R3_GEOAI</name>
<dbReference type="Pfam" id="PF19290">
    <property type="entry name" value="PmbA_TldD_2nd"/>
    <property type="match status" value="1"/>
</dbReference>
<dbReference type="SUPFAM" id="SSF111283">
    <property type="entry name" value="Putative modulator of DNA gyrase, PmbA/TldD"/>
    <property type="match status" value="1"/>
</dbReference>
<evidence type="ECO:0000259" key="2">
    <source>
        <dbReference type="Pfam" id="PF19289"/>
    </source>
</evidence>
<proteinExistence type="predicted"/>
<dbReference type="EMBL" id="CP087714">
    <property type="protein sequence ID" value="XAT64742.1"/>
    <property type="molecule type" value="Genomic_DNA"/>
</dbReference>
<dbReference type="PANTHER" id="PTHR43421">
    <property type="entry name" value="METALLOPROTEASE PMBA"/>
    <property type="match status" value="1"/>
</dbReference>
<protein>
    <submittedName>
        <fullName evidence="4">TldD/PmbA family protein</fullName>
    </submittedName>
</protein>
<dbReference type="Proteomes" id="UP001492541">
    <property type="component" value="Chromosome"/>
</dbReference>
<reference evidence="4 5" key="1">
    <citation type="submission" date="2021-11" db="EMBL/GenBank/DDBJ databases">
        <title>Whole genome of Geoglobus acetivorans.</title>
        <authorList>
            <person name="Liu D."/>
        </authorList>
    </citation>
    <scope>NUCLEOTIDE SEQUENCE [LARGE SCALE GENOMIC DNA]</scope>
    <source>
        <strain evidence="4 5">SBH6</strain>
    </source>
</reference>
<dbReference type="Gene3D" id="3.30.2290.10">
    <property type="entry name" value="PmbA/TldD superfamily"/>
    <property type="match status" value="1"/>
</dbReference>
<evidence type="ECO:0000313" key="4">
    <source>
        <dbReference type="EMBL" id="XAT64742.1"/>
    </source>
</evidence>
<evidence type="ECO:0000259" key="1">
    <source>
        <dbReference type="Pfam" id="PF01523"/>
    </source>
</evidence>
<dbReference type="Pfam" id="PF01523">
    <property type="entry name" value="PmbA_TldD_1st"/>
    <property type="match status" value="1"/>
</dbReference>
<dbReference type="InterPro" id="IPR045569">
    <property type="entry name" value="Metalloprtase-TldD/E_C"/>
</dbReference>
<dbReference type="InterPro" id="IPR036059">
    <property type="entry name" value="TldD/PmbA_sf"/>
</dbReference>
<keyword evidence="5" id="KW-1185">Reference proteome</keyword>
<gene>
    <name evidence="4" type="ORF">LPQ35_05070</name>
</gene>
<dbReference type="InterPro" id="IPR047657">
    <property type="entry name" value="PmbA"/>
</dbReference>
<dbReference type="PANTHER" id="PTHR43421:SF1">
    <property type="entry name" value="METALLOPROTEASE PMBA"/>
    <property type="match status" value="1"/>
</dbReference>
<evidence type="ECO:0000313" key="5">
    <source>
        <dbReference type="Proteomes" id="UP001492541"/>
    </source>
</evidence>
<dbReference type="InterPro" id="IPR045570">
    <property type="entry name" value="Metalloprtase-TldD/E_cen_dom"/>
</dbReference>
<feature type="domain" description="Metalloprotease TldD/E C-terminal" evidence="2">
    <location>
        <begin position="188"/>
        <end position="391"/>
    </location>
</feature>
<feature type="domain" description="Metalloprotease TldD/E central" evidence="3">
    <location>
        <begin position="93"/>
        <end position="178"/>
    </location>
</feature>
<accession>A0ABZ3H5R3</accession>
<evidence type="ECO:0000259" key="3">
    <source>
        <dbReference type="Pfam" id="PF19290"/>
    </source>
</evidence>
<dbReference type="InterPro" id="IPR035068">
    <property type="entry name" value="TldD/PmbA_N"/>
</dbReference>